<dbReference type="InterPro" id="IPR001919">
    <property type="entry name" value="CBD2"/>
</dbReference>
<feature type="signal peptide" evidence="4">
    <location>
        <begin position="1"/>
        <end position="31"/>
    </location>
</feature>
<dbReference type="SUPFAM" id="SSF53474">
    <property type="entry name" value="alpha/beta-Hydrolases"/>
    <property type="match status" value="2"/>
</dbReference>
<dbReference type="InterPro" id="IPR029058">
    <property type="entry name" value="AB_hydrolase_fold"/>
</dbReference>
<dbReference type="InterPro" id="IPR050955">
    <property type="entry name" value="Plant_Biomass_Hydrol_Est"/>
</dbReference>
<evidence type="ECO:0000256" key="3">
    <source>
        <dbReference type="SAM" id="MobiDB-lite"/>
    </source>
</evidence>
<dbReference type="GO" id="GO:0005576">
    <property type="term" value="C:extracellular region"/>
    <property type="evidence" value="ECO:0007669"/>
    <property type="project" value="InterPro"/>
</dbReference>
<reference evidence="6" key="2">
    <citation type="submission" date="2020-09" db="EMBL/GenBank/DDBJ databases">
        <authorList>
            <person name="Sun Q."/>
            <person name="Zhou Y."/>
        </authorList>
    </citation>
    <scope>NUCLEOTIDE SEQUENCE</scope>
    <source>
        <strain evidence="6">CGMCC 4.7299</strain>
    </source>
</reference>
<keyword evidence="1 4" id="KW-0732">Signal</keyword>
<keyword evidence="2" id="KW-0378">Hydrolase</keyword>
<dbReference type="PROSITE" id="PS51173">
    <property type="entry name" value="CBM2"/>
    <property type="match status" value="1"/>
</dbReference>
<dbReference type="PANTHER" id="PTHR43037">
    <property type="entry name" value="UNNAMED PRODUCT-RELATED"/>
    <property type="match status" value="1"/>
</dbReference>
<feature type="chain" id="PRO_5035263863" description="CBM2 domain-containing protein" evidence="4">
    <location>
        <begin position="32"/>
        <end position="446"/>
    </location>
</feature>
<dbReference type="SUPFAM" id="SSF49384">
    <property type="entry name" value="Carbohydrate-binding domain"/>
    <property type="match status" value="1"/>
</dbReference>
<dbReference type="GO" id="GO:0030247">
    <property type="term" value="F:polysaccharide binding"/>
    <property type="evidence" value="ECO:0007669"/>
    <property type="project" value="UniProtKB-UniRule"/>
</dbReference>
<sequence>MRRTVKSLLISAGAAVLAGAAALLNASPAQAAALQEVTSFGANPTHLRMHLYVPDRLPANPALLVAVHYCTGSGPAFYSGTQFASLADQYGFIVVYPSATRTGNCFDVSSPGALRHDGGSDPAGIVSMVRYVQQQYHTDAARTFVTGASSGGMMTNVMLGDYPDVFAAGAAFMGVPFGCFAASAGDPTNPANQAGWNSQCSSGQLIQSPQQWGDLVRAAYPGYSGRRPRMQLFHGTADTTLQYPNFGEEIKQWTNVLGVSQTPVLTDTPQSGWTRTRYGSAGVQAPVEGISVAGAGHSLPQSGMERLVIAFFGLDQSTPTTPPTTTPTTPPTTPPTSPPTSSGTCRVSTAVNAWNTGLTDSITITNLGAPVTSWTLDFTLPVGQTIVSGWNATYTPSSGAVRARNMSYNGSVPTGGSVTIGFQAGHTGNAAAPSGYALNSSSCTAA</sequence>
<dbReference type="InterPro" id="IPR012291">
    <property type="entry name" value="CBM2_carb-bd_dom_sf"/>
</dbReference>
<dbReference type="GO" id="GO:0004553">
    <property type="term" value="F:hydrolase activity, hydrolyzing O-glycosyl compounds"/>
    <property type="evidence" value="ECO:0007669"/>
    <property type="project" value="InterPro"/>
</dbReference>
<dbReference type="EMBL" id="BMMX01000027">
    <property type="protein sequence ID" value="GGL07417.1"/>
    <property type="molecule type" value="Genomic_DNA"/>
</dbReference>
<accession>A0A8J3C4T0</accession>
<dbReference type="InterPro" id="IPR008965">
    <property type="entry name" value="CBM2/CBM3_carb-bd_dom_sf"/>
</dbReference>
<dbReference type="Gene3D" id="3.40.50.1820">
    <property type="entry name" value="alpha/beta hydrolase"/>
    <property type="match status" value="1"/>
</dbReference>
<evidence type="ECO:0000259" key="5">
    <source>
        <dbReference type="PROSITE" id="PS51173"/>
    </source>
</evidence>
<proteinExistence type="predicted"/>
<evidence type="ECO:0000313" key="7">
    <source>
        <dbReference type="Proteomes" id="UP000656042"/>
    </source>
</evidence>
<protein>
    <recommendedName>
        <fullName evidence="5">CBM2 domain-containing protein</fullName>
    </recommendedName>
</protein>
<dbReference type="Proteomes" id="UP000656042">
    <property type="component" value="Unassembled WGS sequence"/>
</dbReference>
<dbReference type="GO" id="GO:0005975">
    <property type="term" value="P:carbohydrate metabolic process"/>
    <property type="evidence" value="ECO:0007669"/>
    <property type="project" value="InterPro"/>
</dbReference>
<evidence type="ECO:0000256" key="1">
    <source>
        <dbReference type="ARBA" id="ARBA00022729"/>
    </source>
</evidence>
<feature type="domain" description="CBM2" evidence="5">
    <location>
        <begin position="338"/>
        <end position="446"/>
    </location>
</feature>
<gene>
    <name evidence="6" type="ORF">GCM10012284_47160</name>
</gene>
<dbReference type="RefSeq" id="WP_189081471.1">
    <property type="nucleotide sequence ID" value="NZ_BMMX01000027.1"/>
</dbReference>
<name>A0A8J3C4T0_9ACTN</name>
<organism evidence="6 7">
    <name type="scientific">Mangrovihabitans endophyticus</name>
    <dbReference type="NCBI Taxonomy" id="1751298"/>
    <lineage>
        <taxon>Bacteria</taxon>
        <taxon>Bacillati</taxon>
        <taxon>Actinomycetota</taxon>
        <taxon>Actinomycetes</taxon>
        <taxon>Micromonosporales</taxon>
        <taxon>Micromonosporaceae</taxon>
        <taxon>Mangrovihabitans</taxon>
    </lineage>
</organism>
<dbReference type="Gene3D" id="2.60.40.290">
    <property type="match status" value="1"/>
</dbReference>
<dbReference type="NCBIfam" id="TIGR01840">
    <property type="entry name" value="esterase_phb"/>
    <property type="match status" value="1"/>
</dbReference>
<dbReference type="AlphaFoldDB" id="A0A8J3C4T0"/>
<keyword evidence="7" id="KW-1185">Reference proteome</keyword>
<evidence type="ECO:0000313" key="6">
    <source>
        <dbReference type="EMBL" id="GGL07417.1"/>
    </source>
</evidence>
<dbReference type="Pfam" id="PF10503">
    <property type="entry name" value="Esterase_PHB"/>
    <property type="match status" value="1"/>
</dbReference>
<feature type="region of interest" description="Disordered" evidence="3">
    <location>
        <begin position="315"/>
        <end position="345"/>
    </location>
</feature>
<dbReference type="Pfam" id="PF00553">
    <property type="entry name" value="CBM_2"/>
    <property type="match status" value="1"/>
</dbReference>
<feature type="compositionally biased region" description="Pro residues" evidence="3">
    <location>
        <begin position="320"/>
        <end position="338"/>
    </location>
</feature>
<comment type="caution">
    <text evidence="6">The sequence shown here is derived from an EMBL/GenBank/DDBJ whole genome shotgun (WGS) entry which is preliminary data.</text>
</comment>
<reference evidence="6" key="1">
    <citation type="journal article" date="2014" name="Int. J. Syst. Evol. Microbiol.">
        <title>Complete genome sequence of Corynebacterium casei LMG S-19264T (=DSM 44701T), isolated from a smear-ripened cheese.</title>
        <authorList>
            <consortium name="US DOE Joint Genome Institute (JGI-PGF)"/>
            <person name="Walter F."/>
            <person name="Albersmeier A."/>
            <person name="Kalinowski J."/>
            <person name="Ruckert C."/>
        </authorList>
    </citation>
    <scope>NUCLEOTIDE SEQUENCE</scope>
    <source>
        <strain evidence="6">CGMCC 4.7299</strain>
    </source>
</reference>
<dbReference type="SMART" id="SM00637">
    <property type="entry name" value="CBD_II"/>
    <property type="match status" value="1"/>
</dbReference>
<evidence type="ECO:0000256" key="2">
    <source>
        <dbReference type="ARBA" id="ARBA00022801"/>
    </source>
</evidence>
<evidence type="ECO:0000256" key="4">
    <source>
        <dbReference type="SAM" id="SignalP"/>
    </source>
</evidence>
<dbReference type="InterPro" id="IPR010126">
    <property type="entry name" value="Esterase_phb"/>
</dbReference>
<dbReference type="PANTHER" id="PTHR43037:SF5">
    <property type="entry name" value="FERULOYL ESTERASE"/>
    <property type="match status" value="1"/>
</dbReference>